<dbReference type="OrthoDB" id="8886803at2759"/>
<evidence type="ECO:0000256" key="2">
    <source>
        <dbReference type="SAM" id="MobiDB-lite"/>
    </source>
</evidence>
<feature type="domain" description="Cystatin" evidence="3">
    <location>
        <begin position="167"/>
        <end position="273"/>
    </location>
</feature>
<name>A0A7J5YI97_DISMA</name>
<dbReference type="PANTHER" id="PTHR46186">
    <property type="entry name" value="CYSTATIN"/>
    <property type="match status" value="1"/>
</dbReference>
<dbReference type="Proteomes" id="UP000518266">
    <property type="component" value="Unassembled WGS sequence"/>
</dbReference>
<evidence type="ECO:0000313" key="4">
    <source>
        <dbReference type="EMBL" id="KAF3848893.1"/>
    </source>
</evidence>
<dbReference type="CDD" id="cd00042">
    <property type="entry name" value="CY"/>
    <property type="match status" value="1"/>
</dbReference>
<comment type="caution">
    <text evidence="4">The sequence shown here is derived from an EMBL/GenBank/DDBJ whole genome shotgun (WGS) entry which is preliminary data.</text>
</comment>
<dbReference type="GO" id="GO:0005615">
    <property type="term" value="C:extracellular space"/>
    <property type="evidence" value="ECO:0007669"/>
    <property type="project" value="TreeGrafter"/>
</dbReference>
<dbReference type="GO" id="GO:0031982">
    <property type="term" value="C:vesicle"/>
    <property type="evidence" value="ECO:0007669"/>
    <property type="project" value="TreeGrafter"/>
</dbReference>
<dbReference type="EMBL" id="JAAKFY010000012">
    <property type="protein sequence ID" value="KAF3848893.1"/>
    <property type="molecule type" value="Genomic_DNA"/>
</dbReference>
<proteinExistence type="inferred from homology"/>
<reference evidence="4 5" key="1">
    <citation type="submission" date="2020-03" db="EMBL/GenBank/DDBJ databases">
        <title>Dissostichus mawsoni Genome sequencing and assembly.</title>
        <authorList>
            <person name="Park H."/>
        </authorList>
    </citation>
    <scope>NUCLEOTIDE SEQUENCE [LARGE SCALE GENOMIC DNA]</scope>
    <source>
        <strain evidence="4">DM0001</strain>
        <tissue evidence="4">Muscle</tissue>
    </source>
</reference>
<keyword evidence="5" id="KW-1185">Reference proteome</keyword>
<feature type="region of interest" description="Disordered" evidence="2">
    <location>
        <begin position="1"/>
        <end position="33"/>
    </location>
</feature>
<dbReference type="Gene3D" id="3.10.450.10">
    <property type="match status" value="1"/>
</dbReference>
<dbReference type="Pfam" id="PF00031">
    <property type="entry name" value="Cystatin"/>
    <property type="match status" value="1"/>
</dbReference>
<dbReference type="GO" id="GO:0004869">
    <property type="term" value="F:cysteine-type endopeptidase inhibitor activity"/>
    <property type="evidence" value="ECO:0007669"/>
    <property type="project" value="InterPro"/>
</dbReference>
<organism evidence="4 5">
    <name type="scientific">Dissostichus mawsoni</name>
    <name type="common">Antarctic cod</name>
    <dbReference type="NCBI Taxonomy" id="36200"/>
    <lineage>
        <taxon>Eukaryota</taxon>
        <taxon>Metazoa</taxon>
        <taxon>Chordata</taxon>
        <taxon>Craniata</taxon>
        <taxon>Vertebrata</taxon>
        <taxon>Euteleostomi</taxon>
        <taxon>Actinopterygii</taxon>
        <taxon>Neopterygii</taxon>
        <taxon>Teleostei</taxon>
        <taxon>Neoteleostei</taxon>
        <taxon>Acanthomorphata</taxon>
        <taxon>Eupercaria</taxon>
        <taxon>Perciformes</taxon>
        <taxon>Notothenioidei</taxon>
        <taxon>Nototheniidae</taxon>
        <taxon>Dissostichus</taxon>
    </lineage>
</organism>
<dbReference type="AlphaFoldDB" id="A0A7J5YI97"/>
<evidence type="ECO:0000259" key="3">
    <source>
        <dbReference type="SMART" id="SM00043"/>
    </source>
</evidence>
<evidence type="ECO:0000256" key="1">
    <source>
        <dbReference type="ARBA" id="ARBA00009403"/>
    </source>
</evidence>
<gene>
    <name evidence="4" type="ORF">F7725_015390</name>
</gene>
<dbReference type="SUPFAM" id="SSF54403">
    <property type="entry name" value="Cystatin/monellin"/>
    <property type="match status" value="1"/>
</dbReference>
<accession>A0A7J5YI97</accession>
<evidence type="ECO:0000313" key="5">
    <source>
        <dbReference type="Proteomes" id="UP000518266"/>
    </source>
</evidence>
<sequence length="280" mass="30858">MFFSSPGRTTEGHESNKVGQAAGGGEEGGQTCLPPPGWRSRLSIIQFKWAGPNCKGIIEAELSALIPGLRSEECGGEKQMEASRSISFHGNVQQGGDGHLRVSCSPETFLRNFHQFSFVRSPAHLVVFLFFKVKMSFPLAVFICLSTLQMCLGDVALGEAVTTKKVPLLGGWFERSPESEEVKDATEHAVKEYNTKIASKKLFKLDSITAAQTQVTNVINFKIDAVLVKTKCLKSENHELKSCGLAKKHVNCHFVVTFNPRNNKHELQSHKCSKVPRVNI</sequence>
<protein>
    <recommendedName>
        <fullName evidence="3">Cystatin domain-containing protein</fullName>
    </recommendedName>
</protein>
<dbReference type="InterPro" id="IPR046350">
    <property type="entry name" value="Cystatin_sf"/>
</dbReference>
<dbReference type="GO" id="GO:0005737">
    <property type="term" value="C:cytoplasm"/>
    <property type="evidence" value="ECO:0007669"/>
    <property type="project" value="TreeGrafter"/>
</dbReference>
<dbReference type="InterPro" id="IPR000010">
    <property type="entry name" value="Cystatin_dom"/>
</dbReference>
<dbReference type="PANTHER" id="PTHR46186:SF13">
    <property type="entry name" value="SI:BUSM1-57F23.1"/>
    <property type="match status" value="1"/>
</dbReference>
<dbReference type="SMART" id="SM00043">
    <property type="entry name" value="CY"/>
    <property type="match status" value="1"/>
</dbReference>
<comment type="similarity">
    <text evidence="1">Belongs to the cystatin family.</text>
</comment>